<dbReference type="EMBL" id="BMZG01000003">
    <property type="protein sequence ID" value="GHA69023.1"/>
    <property type="molecule type" value="Genomic_DNA"/>
</dbReference>
<accession>A0A8J3CM74</accession>
<protein>
    <submittedName>
        <fullName evidence="1">Uncharacterized protein</fullName>
    </submittedName>
</protein>
<evidence type="ECO:0000313" key="1">
    <source>
        <dbReference type="EMBL" id="GHA69023.1"/>
    </source>
</evidence>
<sequence>MLIAQRIRTCDVTAQHTVLGAIIAPNKWNVIGIQATRIMVDDGCERMVANQIAQNGGVGFVEWGGRGT</sequence>
<proteinExistence type="predicted"/>
<name>A0A8J3CM74_9BURK</name>
<gene>
    <name evidence="1" type="ORF">GCM10009007_07280</name>
</gene>
<dbReference type="Proteomes" id="UP000614287">
    <property type="component" value="Unassembled WGS sequence"/>
</dbReference>
<reference evidence="1" key="1">
    <citation type="journal article" date="2014" name="Int. J. Syst. Evol. Microbiol.">
        <title>Complete genome sequence of Corynebacterium casei LMG S-19264T (=DSM 44701T), isolated from a smear-ripened cheese.</title>
        <authorList>
            <consortium name="US DOE Joint Genome Institute (JGI-PGF)"/>
            <person name="Walter F."/>
            <person name="Albersmeier A."/>
            <person name="Kalinowski J."/>
            <person name="Ruckert C."/>
        </authorList>
    </citation>
    <scope>NUCLEOTIDE SEQUENCE</scope>
    <source>
        <strain evidence="1">KCTC 32501</strain>
    </source>
</reference>
<evidence type="ECO:0000313" key="2">
    <source>
        <dbReference type="Proteomes" id="UP000614287"/>
    </source>
</evidence>
<keyword evidence="2" id="KW-1185">Reference proteome</keyword>
<dbReference type="AlphaFoldDB" id="A0A8J3CM74"/>
<comment type="caution">
    <text evidence="1">The sequence shown here is derived from an EMBL/GenBank/DDBJ whole genome shotgun (WGS) entry which is preliminary data.</text>
</comment>
<organism evidence="1 2">
    <name type="scientific">Formosimonas limnophila</name>
    <dbReference type="NCBI Taxonomy" id="1384487"/>
    <lineage>
        <taxon>Bacteria</taxon>
        <taxon>Pseudomonadati</taxon>
        <taxon>Pseudomonadota</taxon>
        <taxon>Betaproteobacteria</taxon>
        <taxon>Burkholderiales</taxon>
        <taxon>Burkholderiaceae</taxon>
        <taxon>Formosimonas</taxon>
    </lineage>
</organism>
<reference evidence="1" key="2">
    <citation type="submission" date="2020-09" db="EMBL/GenBank/DDBJ databases">
        <authorList>
            <person name="Sun Q."/>
            <person name="Kim S."/>
        </authorList>
    </citation>
    <scope>NUCLEOTIDE SEQUENCE</scope>
    <source>
        <strain evidence="1">KCTC 32501</strain>
    </source>
</reference>